<organism evidence="2 3">
    <name type="scientific">Prorocentrum cordatum</name>
    <dbReference type="NCBI Taxonomy" id="2364126"/>
    <lineage>
        <taxon>Eukaryota</taxon>
        <taxon>Sar</taxon>
        <taxon>Alveolata</taxon>
        <taxon>Dinophyceae</taxon>
        <taxon>Prorocentrales</taxon>
        <taxon>Prorocentraceae</taxon>
        <taxon>Prorocentrum</taxon>
    </lineage>
</organism>
<reference evidence="2" key="1">
    <citation type="submission" date="2023-10" db="EMBL/GenBank/DDBJ databases">
        <authorList>
            <person name="Chen Y."/>
            <person name="Shah S."/>
            <person name="Dougan E. K."/>
            <person name="Thang M."/>
            <person name="Chan C."/>
        </authorList>
    </citation>
    <scope>NUCLEOTIDE SEQUENCE [LARGE SCALE GENOMIC DNA]</scope>
</reference>
<sequence>ELLAAHPEPAVKSACLGALAGLNVSQRAARQAFGSLISALPTMLNGVTDARGGQEGALAIELLSCALRLAQAIPIGKGRYALDLQPLTHIVVHHICMKVLASPSQFSSAARYWRLAALALRWLRLALRGPLPPVACTQVCAALLEPYADSGDGVAQVAAWTAAGNATAYAFRCMLTLDSPLFARVMHLALLCGHGVEHLAEGRGCGAAGPSMRQAAMVGMDVLRILFQRDTLFCALYGQQATERGAGMGPAGLDAGDLQLTHRPLLGEFGFEYPPSEGGFAAAPASLNPFAARRPGQGGAAAPASALAGGGAGRRANPS</sequence>
<protein>
    <submittedName>
        <fullName evidence="2">Uncharacterized protein</fullName>
    </submittedName>
</protein>
<dbReference type="EMBL" id="CAUYUJ010009979">
    <property type="protein sequence ID" value="CAK0828197.1"/>
    <property type="molecule type" value="Genomic_DNA"/>
</dbReference>
<keyword evidence="3" id="KW-1185">Reference proteome</keyword>
<gene>
    <name evidence="2" type="ORF">PCOR1329_LOCUS27484</name>
</gene>
<feature type="compositionally biased region" description="Low complexity" evidence="1">
    <location>
        <begin position="291"/>
        <end position="307"/>
    </location>
</feature>
<comment type="caution">
    <text evidence="2">The sequence shown here is derived from an EMBL/GenBank/DDBJ whole genome shotgun (WGS) entry which is preliminary data.</text>
</comment>
<name>A0ABN9S8I9_9DINO</name>
<evidence type="ECO:0000313" key="2">
    <source>
        <dbReference type="EMBL" id="CAK0828197.1"/>
    </source>
</evidence>
<feature type="region of interest" description="Disordered" evidence="1">
    <location>
        <begin position="291"/>
        <end position="319"/>
    </location>
</feature>
<feature type="non-terminal residue" evidence="2">
    <location>
        <position position="1"/>
    </location>
</feature>
<accession>A0ABN9S8I9</accession>
<proteinExistence type="predicted"/>
<evidence type="ECO:0000256" key="1">
    <source>
        <dbReference type="SAM" id="MobiDB-lite"/>
    </source>
</evidence>
<dbReference type="Proteomes" id="UP001189429">
    <property type="component" value="Unassembled WGS sequence"/>
</dbReference>
<evidence type="ECO:0000313" key="3">
    <source>
        <dbReference type="Proteomes" id="UP001189429"/>
    </source>
</evidence>